<comment type="caution">
    <text evidence="2">The sequence shown here is derived from an EMBL/GenBank/DDBJ whole genome shotgun (WGS) entry which is preliminary data.</text>
</comment>
<evidence type="ECO:0000313" key="3">
    <source>
        <dbReference type="Proteomes" id="UP001595850"/>
    </source>
</evidence>
<accession>A0ABV8I9P1</accession>
<name>A0ABV8I9P1_9ACTN</name>
<keyword evidence="3" id="KW-1185">Reference proteome</keyword>
<protein>
    <recommendedName>
        <fullName evidence="4">Spore-associated protein A</fullName>
    </recommendedName>
</protein>
<feature type="signal peptide" evidence="1">
    <location>
        <begin position="1"/>
        <end position="28"/>
    </location>
</feature>
<evidence type="ECO:0000313" key="2">
    <source>
        <dbReference type="EMBL" id="MFC4060876.1"/>
    </source>
</evidence>
<proteinExistence type="predicted"/>
<sequence>MRLVKKQAALTVLAAAAATAVSMVPIQAASAVTNPYKPQAVCGPGFKMVPGSARAMQAGFGGGAVGYLYLLYNADTGQHCAVVMKSTSLGTPTTVQVSLEVDSDGGGGRGYNQAMQGKYKYYGGPIRLKSDGKCVKYSGMIHSVDGAMPAYAEGTSGCEGRQTWGFPGSTTPGALPGGTLAPGGVPALPGLVPPALGV</sequence>
<dbReference type="Proteomes" id="UP001595850">
    <property type="component" value="Unassembled WGS sequence"/>
</dbReference>
<keyword evidence="1" id="KW-0732">Signal</keyword>
<feature type="chain" id="PRO_5046713050" description="Spore-associated protein A" evidence="1">
    <location>
        <begin position="29"/>
        <end position="198"/>
    </location>
</feature>
<dbReference type="RefSeq" id="WP_377290537.1">
    <property type="nucleotide sequence ID" value="NZ_JBHSBM010000024.1"/>
</dbReference>
<gene>
    <name evidence="2" type="ORF">ACFOWE_21445</name>
</gene>
<evidence type="ECO:0000256" key="1">
    <source>
        <dbReference type="SAM" id="SignalP"/>
    </source>
</evidence>
<reference evidence="3" key="1">
    <citation type="journal article" date="2019" name="Int. J. Syst. Evol. Microbiol.">
        <title>The Global Catalogue of Microorganisms (GCM) 10K type strain sequencing project: providing services to taxonomists for standard genome sequencing and annotation.</title>
        <authorList>
            <consortium name="The Broad Institute Genomics Platform"/>
            <consortium name="The Broad Institute Genome Sequencing Center for Infectious Disease"/>
            <person name="Wu L."/>
            <person name="Ma J."/>
        </authorList>
    </citation>
    <scope>NUCLEOTIDE SEQUENCE [LARGE SCALE GENOMIC DNA]</scope>
    <source>
        <strain evidence="3">TBRC 4489</strain>
    </source>
</reference>
<dbReference type="EMBL" id="JBHSBM010000024">
    <property type="protein sequence ID" value="MFC4060876.1"/>
    <property type="molecule type" value="Genomic_DNA"/>
</dbReference>
<evidence type="ECO:0008006" key="4">
    <source>
        <dbReference type="Google" id="ProtNLM"/>
    </source>
</evidence>
<organism evidence="2 3">
    <name type="scientific">Planomonospora corallina</name>
    <dbReference type="NCBI Taxonomy" id="1806052"/>
    <lineage>
        <taxon>Bacteria</taxon>
        <taxon>Bacillati</taxon>
        <taxon>Actinomycetota</taxon>
        <taxon>Actinomycetes</taxon>
        <taxon>Streptosporangiales</taxon>
        <taxon>Streptosporangiaceae</taxon>
        <taxon>Planomonospora</taxon>
    </lineage>
</organism>